<gene>
    <name evidence="6" type="ORF">C8P67_1108</name>
</gene>
<dbReference type="SUPFAM" id="SSF56935">
    <property type="entry name" value="Porins"/>
    <property type="match status" value="1"/>
</dbReference>
<dbReference type="EMBL" id="QUNI01000010">
    <property type="protein sequence ID" value="REG96189.1"/>
    <property type="molecule type" value="Genomic_DNA"/>
</dbReference>
<dbReference type="NCBIfam" id="TIGR04057">
    <property type="entry name" value="SusC_RagA_signa"/>
    <property type="match status" value="1"/>
</dbReference>
<comment type="caution">
    <text evidence="6">The sequence shown here is derived from an EMBL/GenBank/DDBJ whole genome shotgun (WGS) entry which is preliminary data.</text>
</comment>
<feature type="signal peptide" evidence="3">
    <location>
        <begin position="1"/>
        <end position="21"/>
    </location>
</feature>
<keyword evidence="3" id="KW-0732">Signal</keyword>
<dbReference type="Gene3D" id="2.60.40.1120">
    <property type="entry name" value="Carboxypeptidase-like, regulatory domain"/>
    <property type="match status" value="1"/>
</dbReference>
<keyword evidence="1 2" id="KW-0472">Membrane</keyword>
<dbReference type="InterPro" id="IPR008969">
    <property type="entry name" value="CarboxyPept-like_regulatory"/>
</dbReference>
<evidence type="ECO:0000313" key="7">
    <source>
        <dbReference type="Proteomes" id="UP000257136"/>
    </source>
</evidence>
<dbReference type="Pfam" id="PF00593">
    <property type="entry name" value="TonB_dep_Rec_b-barrel"/>
    <property type="match status" value="1"/>
</dbReference>
<keyword evidence="1" id="KW-0998">Cell outer membrane</keyword>
<dbReference type="InterPro" id="IPR039426">
    <property type="entry name" value="TonB-dep_rcpt-like"/>
</dbReference>
<sequence length="1020" mass="111478">MKTIYKKLLFLLLLLPFCAMAQNKVEGTVLDIVSGQPIPGVNIKVKGGASNASTDFDGKFQLANVKPTDVLTVTYMGYQTKSVTVGSQNSLTIKLEEDANQLKEVVVQVGYGAIKKKDATGAVAVLSSKDFNKGAVISADQLIAGKVSGVVVTSAGGSPDSTSNIRIRGGSSLSASNNPLIIIDGVALDNITPAGSANPMSLVNPNDIETFSVLKDASATAIYGSRASNGVILITTKKGTSGTPQFSYTNITSIGYINKNIDMMDGSTFAKFIQTNFPAQTNLLGIDDPTTTAVDNLTTPEIEGRILSNTDWQKVIYRNAVSSDHNFSAKANLFKKIPFRASVGYLDYEGLVKTNDYKRYSGALKLSPSLLEDHLKIDVNAKLLRSEKNAVDEGGAIGSALNMDPTKPVYDNSASNIFGGYYQNLNPTTQNIAGQTNPLNILEQRKRPEEINKFLGNAQFDYKLHFLPSVRAVVNLGLEASNSHIEEVYGDYAIQTYGLNQTTNTNILNPGVNYIEDQTITNKTLNSYFVYTLPSTNGFVTKFDAQAGYDYQNFVVDGNKSIFRYNPTTHIREPFTENLNNTNNRYYNSYNIQSFFGRSNVDLLNKYLFTFTVRADGSSLFKSDNRWGIFPAVGFAWRIKEESFLKDAETIGDLKLRLGYGITGQQDIISVAGYYPTSPLFSPGKVTSQYLPGINTYSANPFDDSLTWEKTTTINAGIDFELFKNGLLSGTVDVYTKKTNDLLAKVPGKPGQSLTNEFVANVGSLRNNGVEVSLNLKPIATDDVTWIINGNAAYNESEITDLKGVTANPVADSKLPTGTGIAFAYNAVGQAPFSAWVLEQVYDASGKPIQGAYVDRNKDGAITNDDKYYEPLRPKFTFGFGTTLTYKNADFSANFRGQSGGKTYNSRNLVAGNVARAFDTQSNTLNNVLDMDLPFQNTLNGVESSDYFLENASFVRCENITLGYKFKELVKGLDLRVYTAANNLFIITKYSGQDPENFNGIDNNFYPRPTMYSLGVNLDF</sequence>
<dbReference type="AlphaFoldDB" id="A0A3E0EFY3"/>
<dbReference type="InterPro" id="IPR000531">
    <property type="entry name" value="Beta-barrel_TonB"/>
</dbReference>
<evidence type="ECO:0000259" key="5">
    <source>
        <dbReference type="Pfam" id="PF07715"/>
    </source>
</evidence>
<dbReference type="Proteomes" id="UP000257136">
    <property type="component" value="Unassembled WGS sequence"/>
</dbReference>
<dbReference type="OrthoDB" id="9768177at2"/>
<reference evidence="6 7" key="1">
    <citation type="submission" date="2018-08" db="EMBL/GenBank/DDBJ databases">
        <title>Genomic Encyclopedia of Archaeal and Bacterial Type Strains, Phase II (KMG-II): from individual species to whole genera.</title>
        <authorList>
            <person name="Goeker M."/>
        </authorList>
    </citation>
    <scope>NUCLEOTIDE SEQUENCE [LARGE SCALE GENOMIC DNA]</scope>
    <source>
        <strain evidence="6 7">DSM 100880</strain>
    </source>
</reference>
<dbReference type="SUPFAM" id="SSF49464">
    <property type="entry name" value="Carboxypeptidase regulatory domain-like"/>
    <property type="match status" value="1"/>
</dbReference>
<keyword evidence="1" id="KW-1134">Transmembrane beta strand</keyword>
<evidence type="ECO:0000256" key="3">
    <source>
        <dbReference type="SAM" id="SignalP"/>
    </source>
</evidence>
<dbReference type="PROSITE" id="PS52016">
    <property type="entry name" value="TONB_DEPENDENT_REC_3"/>
    <property type="match status" value="1"/>
</dbReference>
<dbReference type="Pfam" id="PF07715">
    <property type="entry name" value="Plug"/>
    <property type="match status" value="1"/>
</dbReference>
<keyword evidence="1" id="KW-0812">Transmembrane</keyword>
<keyword evidence="1" id="KW-0813">Transport</keyword>
<dbReference type="Pfam" id="PF13715">
    <property type="entry name" value="CarbopepD_reg_2"/>
    <property type="match status" value="1"/>
</dbReference>
<accession>A0A3E0EFY3</accession>
<dbReference type="InterPro" id="IPR023996">
    <property type="entry name" value="TonB-dep_OMP_SusC/RagA"/>
</dbReference>
<dbReference type="InterPro" id="IPR037066">
    <property type="entry name" value="Plug_dom_sf"/>
</dbReference>
<name>A0A3E0EFY3_9FLAO</name>
<feature type="domain" description="TonB-dependent receptor-like beta-barrel" evidence="4">
    <location>
        <begin position="415"/>
        <end position="984"/>
    </location>
</feature>
<feature type="chain" id="PRO_5017709760" evidence="3">
    <location>
        <begin position="22"/>
        <end position="1020"/>
    </location>
</feature>
<dbReference type="NCBIfam" id="TIGR04056">
    <property type="entry name" value="OMP_RagA_SusC"/>
    <property type="match status" value="1"/>
</dbReference>
<protein>
    <submittedName>
        <fullName evidence="6">Iron complex outermembrane receptor protein</fullName>
    </submittedName>
</protein>
<evidence type="ECO:0000256" key="1">
    <source>
        <dbReference type="PROSITE-ProRule" id="PRU01360"/>
    </source>
</evidence>
<comment type="subcellular location">
    <subcellularLocation>
        <location evidence="1">Cell outer membrane</location>
        <topology evidence="1">Multi-pass membrane protein</topology>
    </subcellularLocation>
</comment>
<organism evidence="6 7">
    <name type="scientific">Flavobacterium aquicola</name>
    <dbReference type="NCBI Taxonomy" id="1682742"/>
    <lineage>
        <taxon>Bacteria</taxon>
        <taxon>Pseudomonadati</taxon>
        <taxon>Bacteroidota</taxon>
        <taxon>Flavobacteriia</taxon>
        <taxon>Flavobacteriales</taxon>
        <taxon>Flavobacteriaceae</taxon>
        <taxon>Flavobacterium</taxon>
    </lineage>
</organism>
<evidence type="ECO:0000313" key="6">
    <source>
        <dbReference type="EMBL" id="REG96189.1"/>
    </source>
</evidence>
<keyword evidence="2" id="KW-0798">TonB box</keyword>
<dbReference type="InterPro" id="IPR023997">
    <property type="entry name" value="TonB-dep_OMP_SusC/RagA_CS"/>
</dbReference>
<dbReference type="Gene3D" id="2.170.130.10">
    <property type="entry name" value="TonB-dependent receptor, plug domain"/>
    <property type="match status" value="1"/>
</dbReference>
<feature type="domain" description="TonB-dependent receptor plug" evidence="5">
    <location>
        <begin position="115"/>
        <end position="231"/>
    </location>
</feature>
<evidence type="ECO:0000259" key="4">
    <source>
        <dbReference type="Pfam" id="PF00593"/>
    </source>
</evidence>
<dbReference type="RefSeq" id="WP_115814115.1">
    <property type="nucleotide sequence ID" value="NZ_QUNI01000010.1"/>
</dbReference>
<dbReference type="InterPro" id="IPR012910">
    <property type="entry name" value="Plug_dom"/>
</dbReference>
<dbReference type="GO" id="GO:0009279">
    <property type="term" value="C:cell outer membrane"/>
    <property type="evidence" value="ECO:0007669"/>
    <property type="project" value="UniProtKB-SubCell"/>
</dbReference>
<evidence type="ECO:0000256" key="2">
    <source>
        <dbReference type="RuleBase" id="RU003357"/>
    </source>
</evidence>
<proteinExistence type="inferred from homology"/>
<comment type="similarity">
    <text evidence="1 2">Belongs to the TonB-dependent receptor family.</text>
</comment>
<keyword evidence="7" id="KW-1185">Reference proteome</keyword>
<keyword evidence="6" id="KW-0675">Receptor</keyword>